<dbReference type="OrthoDB" id="9814553at2"/>
<protein>
    <recommendedName>
        <fullName evidence="1">HTH cro/C1-type domain-containing protein</fullName>
    </recommendedName>
</protein>
<dbReference type="PROSITE" id="PS50943">
    <property type="entry name" value="HTH_CROC1"/>
    <property type="match status" value="1"/>
</dbReference>
<dbReference type="GO" id="GO:0003677">
    <property type="term" value="F:DNA binding"/>
    <property type="evidence" value="ECO:0007669"/>
    <property type="project" value="InterPro"/>
</dbReference>
<comment type="caution">
    <text evidence="2">The sequence shown here is derived from an EMBL/GenBank/DDBJ whole genome shotgun (WGS) entry which is preliminary data.</text>
</comment>
<evidence type="ECO:0000259" key="1">
    <source>
        <dbReference type="PROSITE" id="PS50943"/>
    </source>
</evidence>
<organism evidence="2 3">
    <name type="scientific">Staphylococcus felis</name>
    <dbReference type="NCBI Taxonomy" id="46127"/>
    <lineage>
        <taxon>Bacteria</taxon>
        <taxon>Bacillati</taxon>
        <taxon>Bacillota</taxon>
        <taxon>Bacilli</taxon>
        <taxon>Bacillales</taxon>
        <taxon>Staphylococcaceae</taxon>
        <taxon>Staphylococcus</taxon>
    </lineage>
</organism>
<dbReference type="CDD" id="cd00093">
    <property type="entry name" value="HTH_XRE"/>
    <property type="match status" value="1"/>
</dbReference>
<dbReference type="EMBL" id="QKXQ01000683">
    <property type="protein sequence ID" value="REH89432.1"/>
    <property type="molecule type" value="Genomic_DNA"/>
</dbReference>
<dbReference type="AlphaFoldDB" id="A0A3E0IKY3"/>
<dbReference type="Proteomes" id="UP000256562">
    <property type="component" value="Unassembled WGS sequence"/>
</dbReference>
<dbReference type="RefSeq" id="WP_116095383.1">
    <property type="nucleotide sequence ID" value="NZ_QKXQ01000683.1"/>
</dbReference>
<feature type="domain" description="HTH cro/C1-type" evidence="1">
    <location>
        <begin position="17"/>
        <end position="71"/>
    </location>
</feature>
<evidence type="ECO:0000313" key="3">
    <source>
        <dbReference type="Proteomes" id="UP000256562"/>
    </source>
</evidence>
<dbReference type="SUPFAM" id="SSF47413">
    <property type="entry name" value="lambda repressor-like DNA-binding domains"/>
    <property type="match status" value="1"/>
</dbReference>
<dbReference type="InterPro" id="IPR010982">
    <property type="entry name" value="Lambda_DNA-bd_dom_sf"/>
</dbReference>
<reference evidence="2 3" key="1">
    <citation type="journal article" date="2018" name="Vet. Microbiol.">
        <title>Characterisation of Staphylococcus felis isolated from cats using whole genome sequencing.</title>
        <authorList>
            <person name="Worthing K."/>
            <person name="Pang S."/>
            <person name="Trott D.J."/>
            <person name="Abraham S."/>
            <person name="Coombs G.W."/>
            <person name="Jordan D."/>
            <person name="McIntyre L."/>
            <person name="Davies M.R."/>
            <person name="Norris J."/>
        </authorList>
    </citation>
    <scope>NUCLEOTIDE SEQUENCE [LARGE SCALE GENOMIC DNA]</scope>
    <source>
        <strain evidence="2 3">F9</strain>
    </source>
</reference>
<accession>A0A3E0IKY3</accession>
<dbReference type="Gene3D" id="1.10.260.40">
    <property type="entry name" value="lambda repressor-like DNA-binding domains"/>
    <property type="match status" value="1"/>
</dbReference>
<dbReference type="SMART" id="SM00530">
    <property type="entry name" value="HTH_XRE"/>
    <property type="match status" value="1"/>
</dbReference>
<evidence type="ECO:0000313" key="2">
    <source>
        <dbReference type="EMBL" id="REH89432.1"/>
    </source>
</evidence>
<dbReference type="InterPro" id="IPR001387">
    <property type="entry name" value="Cro/C1-type_HTH"/>
</dbReference>
<sequence length="131" mass="15546">MINKEEKEYRLALGQTLRRYRELMGLSMSDVNTALGINKGMLHGFEKGTRKVPLEKIDQLARLYRMKPSIIFQDAYDRLDYGYTLDWNDFLTIKFGDNRNELIVTSKMNKQQEIIQLSHQNIHFIETKFRV</sequence>
<name>A0A3E0IKY3_9STAP</name>
<proteinExistence type="predicted"/>
<dbReference type="Pfam" id="PF13560">
    <property type="entry name" value="HTH_31"/>
    <property type="match status" value="1"/>
</dbReference>
<gene>
    <name evidence="2" type="ORF">DOS83_13360</name>
</gene>